<dbReference type="SUPFAM" id="SSF50998">
    <property type="entry name" value="Quinoprotein alcohol dehydrogenase-like"/>
    <property type="match status" value="1"/>
</dbReference>
<accession>A0A812VYQ6</accession>
<protein>
    <submittedName>
        <fullName evidence="1">Uncharacterized protein</fullName>
    </submittedName>
</protein>
<dbReference type="InterPro" id="IPR011047">
    <property type="entry name" value="Quinoprotein_ADH-like_sf"/>
</dbReference>
<keyword evidence="2" id="KW-1185">Reference proteome</keyword>
<dbReference type="Gene3D" id="2.130.10.10">
    <property type="entry name" value="YVTN repeat-like/Quinoprotein amine dehydrogenase"/>
    <property type="match status" value="1"/>
</dbReference>
<sequence length="540" mass="57399">MDSEASHFPTASEAFRAVVKAAEVRGVLNAWDVIVEYADGSDASLPTASVSLSSLRVRQEKSRRHPGPAQVLCPPCGWQRIWRISCDSHVLWDRAAKLHHLPGPPADVRLPLAAAEQLHSFSVLPAAVLARILLSCDLTGLCCLAAAAPLFCFGSAEVGEAMPLPLPSAKGPDRWLSFARASLLWADVLSCVRLGSDKVARRCQSRQSRSVPCTPGTGWITSSGEGTAASFSGVASVTVTPEASCAVMCPDNSGLLATGHQDGIRLWKMPAMTKLGVVRTRSPVVAVDLGRAGDFLAAVQAGSPFLVLCMWDLTLEAAGPGLSAPLWSINVPSASVLNFLGTSLIVPSACDGVELLDAMNGTKVQSVDLRGCPQAACRCTEPREWQCEASRTARTCILLAVRSKVLAFSERASTLVQGSEVFEFVEPEAHETHAELVALGASRTEVASATSDGRVLVWKLVERTLVGVFHTFTALDFENLSWSVGQAETVFPSQHMQMLVLEEVLVFVSDLGQLGNPSAGQQDSDNVARVAGAKHRKAVC</sequence>
<evidence type="ECO:0000313" key="2">
    <source>
        <dbReference type="Proteomes" id="UP000649617"/>
    </source>
</evidence>
<dbReference type="InterPro" id="IPR015943">
    <property type="entry name" value="WD40/YVTN_repeat-like_dom_sf"/>
</dbReference>
<comment type="caution">
    <text evidence="1">The sequence shown here is derived from an EMBL/GenBank/DDBJ whole genome shotgun (WGS) entry which is preliminary data.</text>
</comment>
<dbReference type="Proteomes" id="UP000649617">
    <property type="component" value="Unassembled WGS sequence"/>
</dbReference>
<evidence type="ECO:0000313" key="1">
    <source>
        <dbReference type="EMBL" id="CAE7655405.1"/>
    </source>
</evidence>
<gene>
    <name evidence="1" type="ORF">SPIL2461_LOCUS17596</name>
</gene>
<dbReference type="EMBL" id="CAJNIZ010043249">
    <property type="protein sequence ID" value="CAE7655405.1"/>
    <property type="molecule type" value="Genomic_DNA"/>
</dbReference>
<name>A0A812VYQ6_SYMPI</name>
<organism evidence="1 2">
    <name type="scientific">Symbiodinium pilosum</name>
    <name type="common">Dinoflagellate</name>
    <dbReference type="NCBI Taxonomy" id="2952"/>
    <lineage>
        <taxon>Eukaryota</taxon>
        <taxon>Sar</taxon>
        <taxon>Alveolata</taxon>
        <taxon>Dinophyceae</taxon>
        <taxon>Suessiales</taxon>
        <taxon>Symbiodiniaceae</taxon>
        <taxon>Symbiodinium</taxon>
    </lineage>
</organism>
<proteinExistence type="predicted"/>
<dbReference type="OrthoDB" id="433738at2759"/>
<dbReference type="AlphaFoldDB" id="A0A812VYQ6"/>
<reference evidence="1" key="1">
    <citation type="submission" date="2021-02" db="EMBL/GenBank/DDBJ databases">
        <authorList>
            <person name="Dougan E. K."/>
            <person name="Rhodes N."/>
            <person name="Thang M."/>
            <person name="Chan C."/>
        </authorList>
    </citation>
    <scope>NUCLEOTIDE SEQUENCE</scope>
</reference>